<feature type="domain" description="GGDEF" evidence="3">
    <location>
        <begin position="166"/>
        <end position="304"/>
    </location>
</feature>
<dbReference type="RefSeq" id="WP_263712446.1">
    <property type="nucleotide sequence ID" value="NZ_JAOWKX010000005.1"/>
</dbReference>
<dbReference type="InterPro" id="IPR052163">
    <property type="entry name" value="DGC-Regulatory_Protein"/>
</dbReference>
<dbReference type="SUPFAM" id="SSF52172">
    <property type="entry name" value="CheY-like"/>
    <property type="match status" value="1"/>
</dbReference>
<dbReference type="SMART" id="SM00448">
    <property type="entry name" value="REC"/>
    <property type="match status" value="1"/>
</dbReference>
<sequence>MREIIIYLLEDSEEDAYIVKRLMANSGMQDFKLRSYLTLDALEKAITIMPPDVIISDMNLQESRGLDTLIRVKRFAGDYPIIVLTGYEEESIGYDAIQLGAQDYIPKSELTGNLLKRSVRFSRERFQLLKSLEEKVRRDPLTMLPNREAFDERIKEMISDGERYNTPFALLFFDVDKFKGINDNHGHLVGDQILKAIGARLNIFKRSSDFVSRYAGDEFVMIAKNVGDVEELECLVRSKFDMIQDSYAVESDEGKIINIDACASIGAALYGTHGKTVDELIAEADKAMYTGKSNGCGWSIAESTKVESV</sequence>
<dbReference type="SUPFAM" id="SSF55073">
    <property type="entry name" value="Nucleotide cyclase"/>
    <property type="match status" value="1"/>
</dbReference>
<dbReference type="InterPro" id="IPR001789">
    <property type="entry name" value="Sig_transdc_resp-reg_receiver"/>
</dbReference>
<dbReference type="SMART" id="SM00267">
    <property type="entry name" value="GGDEF"/>
    <property type="match status" value="1"/>
</dbReference>
<evidence type="ECO:0000259" key="3">
    <source>
        <dbReference type="PROSITE" id="PS50887"/>
    </source>
</evidence>
<gene>
    <name evidence="4" type="ORF">OE749_10675</name>
</gene>
<feature type="domain" description="Response regulatory" evidence="2">
    <location>
        <begin position="5"/>
        <end position="122"/>
    </location>
</feature>
<dbReference type="Proteomes" id="UP001652504">
    <property type="component" value="Unassembled WGS sequence"/>
</dbReference>
<reference evidence="4 5" key="1">
    <citation type="submission" date="2022-10" db="EMBL/GenBank/DDBJ databases">
        <title>Aestuariibacter sp. AA17 isolated from Montipora capitata coral fragment.</title>
        <authorList>
            <person name="Emsley S.A."/>
            <person name="Pfannmuller K.M."/>
            <person name="Loughran R.M."/>
            <person name="Shlafstein M."/>
            <person name="Papke E."/>
            <person name="Saw J.H."/>
            <person name="Ushijima B."/>
            <person name="Videau P."/>
        </authorList>
    </citation>
    <scope>NUCLEOTIDE SEQUENCE [LARGE SCALE GENOMIC DNA]</scope>
    <source>
        <strain evidence="4 5">AA17</strain>
    </source>
</reference>
<dbReference type="InterPro" id="IPR000160">
    <property type="entry name" value="GGDEF_dom"/>
</dbReference>
<name>A0ABT3A972_9ALTE</name>
<comment type="caution">
    <text evidence="4">The sequence shown here is derived from an EMBL/GenBank/DDBJ whole genome shotgun (WGS) entry which is preliminary data.</text>
</comment>
<dbReference type="EMBL" id="JAOWKX010000005">
    <property type="protein sequence ID" value="MCV2885155.1"/>
    <property type="molecule type" value="Genomic_DNA"/>
</dbReference>
<keyword evidence="5" id="KW-1185">Reference proteome</keyword>
<dbReference type="NCBIfam" id="TIGR00254">
    <property type="entry name" value="GGDEF"/>
    <property type="match status" value="1"/>
</dbReference>
<feature type="modified residue" description="4-aspartylphosphate" evidence="1">
    <location>
        <position position="57"/>
    </location>
</feature>
<evidence type="ECO:0000256" key="1">
    <source>
        <dbReference type="PROSITE-ProRule" id="PRU00169"/>
    </source>
</evidence>
<protein>
    <submittedName>
        <fullName evidence="4">Diguanylate cyclase response regulator</fullName>
    </submittedName>
</protein>
<dbReference type="PANTHER" id="PTHR46663:SF2">
    <property type="entry name" value="GGDEF DOMAIN-CONTAINING PROTEIN"/>
    <property type="match status" value="1"/>
</dbReference>
<keyword evidence="1" id="KW-0597">Phosphoprotein</keyword>
<evidence type="ECO:0000313" key="5">
    <source>
        <dbReference type="Proteomes" id="UP001652504"/>
    </source>
</evidence>
<evidence type="ECO:0000313" key="4">
    <source>
        <dbReference type="EMBL" id="MCV2885155.1"/>
    </source>
</evidence>
<dbReference type="InterPro" id="IPR043128">
    <property type="entry name" value="Rev_trsase/Diguanyl_cyclase"/>
</dbReference>
<evidence type="ECO:0000259" key="2">
    <source>
        <dbReference type="PROSITE" id="PS50110"/>
    </source>
</evidence>
<proteinExistence type="predicted"/>
<organism evidence="4 5">
    <name type="scientific">Fluctibacter corallii</name>
    <dbReference type="NCBI Taxonomy" id="2984329"/>
    <lineage>
        <taxon>Bacteria</taxon>
        <taxon>Pseudomonadati</taxon>
        <taxon>Pseudomonadota</taxon>
        <taxon>Gammaproteobacteria</taxon>
        <taxon>Alteromonadales</taxon>
        <taxon>Alteromonadaceae</taxon>
        <taxon>Fluctibacter</taxon>
    </lineage>
</organism>
<dbReference type="PANTHER" id="PTHR46663">
    <property type="entry name" value="DIGUANYLATE CYCLASE DGCT-RELATED"/>
    <property type="match status" value="1"/>
</dbReference>
<dbReference type="Pfam" id="PF00990">
    <property type="entry name" value="GGDEF"/>
    <property type="match status" value="1"/>
</dbReference>
<dbReference type="PROSITE" id="PS50110">
    <property type="entry name" value="RESPONSE_REGULATORY"/>
    <property type="match status" value="1"/>
</dbReference>
<dbReference type="Gene3D" id="3.30.70.270">
    <property type="match status" value="1"/>
</dbReference>
<dbReference type="Pfam" id="PF00072">
    <property type="entry name" value="Response_reg"/>
    <property type="match status" value="1"/>
</dbReference>
<dbReference type="CDD" id="cd01949">
    <property type="entry name" value="GGDEF"/>
    <property type="match status" value="1"/>
</dbReference>
<dbReference type="InterPro" id="IPR029787">
    <property type="entry name" value="Nucleotide_cyclase"/>
</dbReference>
<dbReference type="PROSITE" id="PS50887">
    <property type="entry name" value="GGDEF"/>
    <property type="match status" value="1"/>
</dbReference>
<dbReference type="CDD" id="cd00156">
    <property type="entry name" value="REC"/>
    <property type="match status" value="1"/>
</dbReference>
<dbReference type="Gene3D" id="3.40.50.2300">
    <property type="match status" value="1"/>
</dbReference>
<accession>A0ABT3A972</accession>
<dbReference type="InterPro" id="IPR011006">
    <property type="entry name" value="CheY-like_superfamily"/>
</dbReference>